<reference evidence="2" key="1">
    <citation type="journal article" date="2020" name="Cell">
        <title>Large-Scale Comparative Analyses of Tick Genomes Elucidate Their Genetic Diversity and Vector Capacities.</title>
        <authorList>
            <consortium name="Tick Genome and Microbiome Consortium (TIGMIC)"/>
            <person name="Jia N."/>
            <person name="Wang J."/>
            <person name="Shi W."/>
            <person name="Du L."/>
            <person name="Sun Y."/>
            <person name="Zhan W."/>
            <person name="Jiang J.F."/>
            <person name="Wang Q."/>
            <person name="Zhang B."/>
            <person name="Ji P."/>
            <person name="Bell-Sakyi L."/>
            <person name="Cui X.M."/>
            <person name="Yuan T.T."/>
            <person name="Jiang B.G."/>
            <person name="Yang W.F."/>
            <person name="Lam T.T."/>
            <person name="Chang Q.C."/>
            <person name="Ding S.J."/>
            <person name="Wang X.J."/>
            <person name="Zhu J.G."/>
            <person name="Ruan X.D."/>
            <person name="Zhao L."/>
            <person name="Wei J.T."/>
            <person name="Ye R.Z."/>
            <person name="Que T.C."/>
            <person name="Du C.H."/>
            <person name="Zhou Y.H."/>
            <person name="Cheng J.X."/>
            <person name="Dai P.F."/>
            <person name="Guo W.B."/>
            <person name="Han X.H."/>
            <person name="Huang E.J."/>
            <person name="Li L.F."/>
            <person name="Wei W."/>
            <person name="Gao Y.C."/>
            <person name="Liu J.Z."/>
            <person name="Shao H.Z."/>
            <person name="Wang X."/>
            <person name="Wang C.C."/>
            <person name="Yang T.C."/>
            <person name="Huo Q.B."/>
            <person name="Li W."/>
            <person name="Chen H.Y."/>
            <person name="Chen S.E."/>
            <person name="Zhou L.G."/>
            <person name="Ni X.B."/>
            <person name="Tian J.H."/>
            <person name="Sheng Y."/>
            <person name="Liu T."/>
            <person name="Pan Y.S."/>
            <person name="Xia L.Y."/>
            <person name="Li J."/>
            <person name="Zhao F."/>
            <person name="Cao W.C."/>
        </authorList>
    </citation>
    <scope>NUCLEOTIDE SEQUENCE</scope>
    <source>
        <strain evidence="2">Rsan-2018</strain>
    </source>
</reference>
<accession>A0A9D4QCV9</accession>
<dbReference type="AlphaFoldDB" id="A0A9D4QCV9"/>
<organism evidence="2 3">
    <name type="scientific">Rhipicephalus sanguineus</name>
    <name type="common">Brown dog tick</name>
    <name type="synonym">Ixodes sanguineus</name>
    <dbReference type="NCBI Taxonomy" id="34632"/>
    <lineage>
        <taxon>Eukaryota</taxon>
        <taxon>Metazoa</taxon>
        <taxon>Ecdysozoa</taxon>
        <taxon>Arthropoda</taxon>
        <taxon>Chelicerata</taxon>
        <taxon>Arachnida</taxon>
        <taxon>Acari</taxon>
        <taxon>Parasitiformes</taxon>
        <taxon>Ixodida</taxon>
        <taxon>Ixodoidea</taxon>
        <taxon>Ixodidae</taxon>
        <taxon>Rhipicephalinae</taxon>
        <taxon>Rhipicephalus</taxon>
        <taxon>Rhipicephalus</taxon>
    </lineage>
</organism>
<evidence type="ECO:0000256" key="1">
    <source>
        <dbReference type="SAM" id="MobiDB-lite"/>
    </source>
</evidence>
<gene>
    <name evidence="2" type="ORF">HPB52_001793</name>
</gene>
<reference evidence="2" key="2">
    <citation type="submission" date="2021-09" db="EMBL/GenBank/DDBJ databases">
        <authorList>
            <person name="Jia N."/>
            <person name="Wang J."/>
            <person name="Shi W."/>
            <person name="Du L."/>
            <person name="Sun Y."/>
            <person name="Zhan W."/>
            <person name="Jiang J."/>
            <person name="Wang Q."/>
            <person name="Zhang B."/>
            <person name="Ji P."/>
            <person name="Sakyi L.B."/>
            <person name="Cui X."/>
            <person name="Yuan T."/>
            <person name="Jiang B."/>
            <person name="Yang W."/>
            <person name="Lam T.T.-Y."/>
            <person name="Chang Q."/>
            <person name="Ding S."/>
            <person name="Wang X."/>
            <person name="Zhu J."/>
            <person name="Ruan X."/>
            <person name="Zhao L."/>
            <person name="Wei J."/>
            <person name="Que T."/>
            <person name="Du C."/>
            <person name="Cheng J."/>
            <person name="Dai P."/>
            <person name="Han X."/>
            <person name="Huang E."/>
            <person name="Gao Y."/>
            <person name="Liu J."/>
            <person name="Shao H."/>
            <person name="Ye R."/>
            <person name="Li L."/>
            <person name="Wei W."/>
            <person name="Wang X."/>
            <person name="Wang C."/>
            <person name="Huo Q."/>
            <person name="Li W."/>
            <person name="Guo W."/>
            <person name="Chen H."/>
            <person name="Chen S."/>
            <person name="Zhou L."/>
            <person name="Zhou L."/>
            <person name="Ni X."/>
            <person name="Tian J."/>
            <person name="Zhou Y."/>
            <person name="Sheng Y."/>
            <person name="Liu T."/>
            <person name="Pan Y."/>
            <person name="Xia L."/>
            <person name="Li J."/>
            <person name="Zhao F."/>
            <person name="Cao W."/>
        </authorList>
    </citation>
    <scope>NUCLEOTIDE SEQUENCE</scope>
    <source>
        <strain evidence="2">Rsan-2018</strain>
        <tissue evidence="2">Larvae</tissue>
    </source>
</reference>
<keyword evidence="3" id="KW-1185">Reference proteome</keyword>
<dbReference type="Proteomes" id="UP000821837">
    <property type="component" value="Chromosome 10"/>
</dbReference>
<feature type="compositionally biased region" description="Basic and acidic residues" evidence="1">
    <location>
        <begin position="67"/>
        <end position="76"/>
    </location>
</feature>
<protein>
    <submittedName>
        <fullName evidence="2">Uncharacterized protein</fullName>
    </submittedName>
</protein>
<comment type="caution">
    <text evidence="2">The sequence shown here is derived from an EMBL/GenBank/DDBJ whole genome shotgun (WGS) entry which is preliminary data.</text>
</comment>
<dbReference type="VEuPathDB" id="VectorBase:RSAN_046283"/>
<proteinExistence type="predicted"/>
<feature type="region of interest" description="Disordered" evidence="1">
    <location>
        <begin position="45"/>
        <end position="83"/>
    </location>
</feature>
<name>A0A9D4QCV9_RHISA</name>
<evidence type="ECO:0000313" key="3">
    <source>
        <dbReference type="Proteomes" id="UP000821837"/>
    </source>
</evidence>
<evidence type="ECO:0000313" key="2">
    <source>
        <dbReference type="EMBL" id="KAH7975464.1"/>
    </source>
</evidence>
<sequence length="192" mass="21280">MQAIAQLTAGPARKGMLPADVKYVRNVVTAVTDAPKVPGDLAAFQASSKGKKSSEFLHGNALEESPEPDKELEKAKKPQKGYYGKKVRKRKLVPGDQVLVLLPADTNKLVLSWQGPFPVVEKRSMRDYPVNLGDKTQPHVVQRQQPVQTQQSAHLGCIQTPQQVIDFNGTIQQTPITYKMAPHQLQLPRKQL</sequence>
<dbReference type="EMBL" id="JABSTV010001246">
    <property type="protein sequence ID" value="KAH7975464.1"/>
    <property type="molecule type" value="Genomic_DNA"/>
</dbReference>